<protein>
    <submittedName>
        <fullName evidence="1">Uncharacterized protein</fullName>
    </submittedName>
</protein>
<reference evidence="1" key="1">
    <citation type="submission" date="2018-05" db="EMBL/GenBank/DDBJ databases">
        <authorList>
            <person name="Lanie J.A."/>
            <person name="Ng W.-L."/>
            <person name="Kazmierczak K.M."/>
            <person name="Andrzejewski T.M."/>
            <person name="Davidsen T.M."/>
            <person name="Wayne K.J."/>
            <person name="Tettelin H."/>
            <person name="Glass J.I."/>
            <person name="Rusch D."/>
            <person name="Podicherti R."/>
            <person name="Tsui H.-C.T."/>
            <person name="Winkler M.E."/>
        </authorList>
    </citation>
    <scope>NUCLEOTIDE SEQUENCE</scope>
</reference>
<sequence>SSFGADLSDEDDDAADVYWIKCTVDPSNAPYTSAVIDFPDAPGGNPRIFNALNIYLIP</sequence>
<organism evidence="1">
    <name type="scientific">marine metagenome</name>
    <dbReference type="NCBI Taxonomy" id="408172"/>
    <lineage>
        <taxon>unclassified sequences</taxon>
        <taxon>metagenomes</taxon>
        <taxon>ecological metagenomes</taxon>
    </lineage>
</organism>
<feature type="non-terminal residue" evidence="1">
    <location>
        <position position="1"/>
    </location>
</feature>
<gene>
    <name evidence="1" type="ORF">METZ01_LOCUS330827</name>
</gene>
<proteinExistence type="predicted"/>
<accession>A0A382PX78</accession>
<evidence type="ECO:0000313" key="1">
    <source>
        <dbReference type="EMBL" id="SVC77973.1"/>
    </source>
</evidence>
<dbReference type="EMBL" id="UINC01110457">
    <property type="protein sequence ID" value="SVC77973.1"/>
    <property type="molecule type" value="Genomic_DNA"/>
</dbReference>
<name>A0A382PX78_9ZZZZ</name>
<dbReference type="AlphaFoldDB" id="A0A382PX78"/>